<dbReference type="EMBL" id="MU006570">
    <property type="protein sequence ID" value="KAF2748140.1"/>
    <property type="molecule type" value="Genomic_DNA"/>
</dbReference>
<dbReference type="InterPro" id="IPR011989">
    <property type="entry name" value="ARM-like"/>
</dbReference>
<dbReference type="Pfam" id="PF16213">
    <property type="entry name" value="DCB"/>
    <property type="match status" value="1"/>
</dbReference>
<evidence type="ECO:0008006" key="10">
    <source>
        <dbReference type="Google" id="ProtNLM"/>
    </source>
</evidence>
<evidence type="ECO:0000313" key="8">
    <source>
        <dbReference type="EMBL" id="KAF2748140.1"/>
    </source>
</evidence>
<dbReference type="InterPro" id="IPR032817">
    <property type="entry name" value="Mon2_C"/>
</dbReference>
<gene>
    <name evidence="8" type="ORF">M011DRAFT_401549</name>
</gene>
<dbReference type="InterPro" id="IPR032691">
    <property type="entry name" value="Mon2/Sec7/BIG1-like_HUS"/>
</dbReference>
<evidence type="ECO:0000256" key="1">
    <source>
        <dbReference type="ARBA" id="ARBA00008144"/>
    </source>
</evidence>
<feature type="domain" description="Mon2 C-terminal" evidence="6">
    <location>
        <begin position="928"/>
        <end position="1129"/>
    </location>
</feature>
<dbReference type="GO" id="GO:0005794">
    <property type="term" value="C:Golgi apparatus"/>
    <property type="evidence" value="ECO:0007669"/>
    <property type="project" value="UniProtKB-ARBA"/>
</dbReference>
<feature type="compositionally biased region" description="Basic and acidic residues" evidence="4">
    <location>
        <begin position="428"/>
        <end position="437"/>
    </location>
</feature>
<evidence type="ECO:0000259" key="5">
    <source>
        <dbReference type="Pfam" id="PF12783"/>
    </source>
</evidence>
<feature type="region of interest" description="Disordered" evidence="4">
    <location>
        <begin position="421"/>
        <end position="454"/>
    </location>
</feature>
<dbReference type="SUPFAM" id="SSF48371">
    <property type="entry name" value="ARM repeat"/>
    <property type="match status" value="1"/>
</dbReference>
<sequence>MTAQILATELANLVQDSKRKNTDLRNAADKSLQELKALPVTSEAQLAADPEIQLKILQALPSIVQNYAVEIRGDALAIVLQICSELQNSKNFAVSNTAAATLQQLVISVYDRVAAEDEKALEIPTSAEVVCGEERVSVRPAAHDAYKLFHDLNALVSGEKLSYLRHFSLPQTSSLELIEAILANHGLIVSSHAEQIHVIRSKTMPFTIRFLSDRHPFPLTLRIMRIFNVLLKEHMPLISSECEITLGLLNHMLDPEASPTWKRALCLEFFRGIYGDGRLVLSIYSHFDQVENKKDVLGDNLAAFVRLATEKPAIIGLGQTSSKPTFRNEGMDVASEQAIVEAGGLAGVISAPVSEPNALGEPIGISTQWSSPKIACMEQLDKVEPPSLSDTYVYSLVLTCITEISENLAKFVLPLTVHHENKGRRRQRPEDMPRGDSESPSSTNLTRRLSRSHSFRKKTVPVNPLELTSHPAYVEICTASSLVTECWPAVLASCSTFLNAALDDDYYRGLVRAIQKFTQVAGLLRLSTPRDAFLTTLGKAAVPPNMLLASMSSPKQASEPGGVFANAKGLLSVESLVSQPSTMFTDKSRRTSYESSLPALSARNLLCLRALINLAIALGPTLQSSWSIVFETLQVADMILALSLHQSGTRTPGLSGPRAGVDPIPERVETETAAVQAAARRLFESTMDFPNESFVELLQALCKLLNNSMPLTSGQETPTSPNRPQVLQQRRMGSVSNLSLGTDSASRDSIFILNKVGELVSLNESRLAHSDPSESGWTQFVSELVRFCANTHNSASARLLAADIISRTVKEIAQTSMTDEEHHKIQSRILSALQMQIRALYNEQQLNGRHHPISIQVHQIALEALKNVIEQCGDSLTAGWDAVFDSLLSIFSGAEDVEAEASGLPRCNVISKSLARSAFGSVQLVCSDFLAAVPEKSFSQLLRLLLNFCCQQDDFNMSLTSVTFFWNISDYLRSKSDLDSLPSVLATAQESSSVRRIVEDHMRDGSTPALWLQVLLDLSAVTTDNRAELRNPAIQTIQRIFENHSEQLSASTWRVCLRSVPFAMVRSNLAIHDSLWTDSAHPESDMALWNETTRTLLSSVALLIVNYLSSAQRHTDVGDLWSELLDLVQGYLGFRSHTLACSVFDTITTFLSQVEDSGQLGSAPLEKTAMVWRAYVAQFKDGDRQDWSGDNQEAFLAYTQAFKTLYHLSGRTLDAEMPTMLSNLQTCITESDYIPYSSDVDHTTPLQSLVLDCLSTLDSTDVTVREALIGMLSALTTLPYRAASIINDRGPTFVALSKSTMDILGPITVTHIKEKGVYPSTAFETAMGSLEMPIKKKYMWQREGKAPTLWQKATITALAILSTGFEATSCAKENQGPAQKLWAETLFRITHAIIGVREDVYDTMPCVVAEEDFDLKALSSVRPLVTEALGWSAVSDGIRRAYALNLFRASIIHLPTRGEVDFDELEHAPLDGLYRIRLGQTKNPMPIPRTEVAYHCLSELFSLVSASESPDRVRLGRATAPYLILRAALPLRAYIADHPLRGRMPAPETQRRELLFTLTALKELKSEGRAIPDTPGATSAHRKHLHRLYLLLVKASKVARNDAEVFEALSALLDMVGEEFGLEVE</sequence>
<dbReference type="Pfam" id="PF12783">
    <property type="entry name" value="Sec7-like_HUS"/>
    <property type="match status" value="1"/>
</dbReference>
<dbReference type="OrthoDB" id="294853at2759"/>
<evidence type="ECO:0000256" key="4">
    <source>
        <dbReference type="SAM" id="MobiDB-lite"/>
    </source>
</evidence>
<keyword evidence="2" id="KW-0813">Transport</keyword>
<evidence type="ECO:0000259" key="7">
    <source>
        <dbReference type="Pfam" id="PF16213"/>
    </source>
</evidence>
<keyword evidence="3" id="KW-0653">Protein transport</keyword>
<reference evidence="8" key="1">
    <citation type="journal article" date="2020" name="Stud. Mycol.">
        <title>101 Dothideomycetes genomes: a test case for predicting lifestyles and emergence of pathogens.</title>
        <authorList>
            <person name="Haridas S."/>
            <person name="Albert R."/>
            <person name="Binder M."/>
            <person name="Bloem J."/>
            <person name="Labutti K."/>
            <person name="Salamov A."/>
            <person name="Andreopoulos B."/>
            <person name="Baker S."/>
            <person name="Barry K."/>
            <person name="Bills G."/>
            <person name="Bluhm B."/>
            <person name="Cannon C."/>
            <person name="Castanera R."/>
            <person name="Culley D."/>
            <person name="Daum C."/>
            <person name="Ezra D."/>
            <person name="Gonzalez J."/>
            <person name="Henrissat B."/>
            <person name="Kuo A."/>
            <person name="Liang C."/>
            <person name="Lipzen A."/>
            <person name="Lutzoni F."/>
            <person name="Magnuson J."/>
            <person name="Mondo S."/>
            <person name="Nolan M."/>
            <person name="Ohm R."/>
            <person name="Pangilinan J."/>
            <person name="Park H.-J."/>
            <person name="Ramirez L."/>
            <person name="Alfaro M."/>
            <person name="Sun H."/>
            <person name="Tritt A."/>
            <person name="Yoshinaga Y."/>
            <person name="Zwiers L.-H."/>
            <person name="Turgeon B."/>
            <person name="Goodwin S."/>
            <person name="Spatafora J."/>
            <person name="Crous P."/>
            <person name="Grigoriev I."/>
        </authorList>
    </citation>
    <scope>NUCLEOTIDE SEQUENCE</scope>
    <source>
        <strain evidence="8">CBS 119925</strain>
    </source>
</reference>
<feature type="domain" description="Mon2/Sec7/BIG1-like dimerisation and cyclophilin-binding" evidence="7">
    <location>
        <begin position="49"/>
        <end position="117"/>
    </location>
</feature>
<dbReference type="GO" id="GO:0015031">
    <property type="term" value="P:protein transport"/>
    <property type="evidence" value="ECO:0007669"/>
    <property type="project" value="UniProtKB-KW"/>
</dbReference>
<dbReference type="InterPro" id="IPR032629">
    <property type="entry name" value="DCB_dom"/>
</dbReference>
<dbReference type="PANTHER" id="PTHR10663:SF333">
    <property type="entry name" value="PROTEIN MON2 HOMOLOG"/>
    <property type="match status" value="1"/>
</dbReference>
<comment type="similarity">
    <text evidence="1">Belongs to the MON2 family.</text>
</comment>
<proteinExistence type="inferred from homology"/>
<name>A0A6A6VF13_9PLEO</name>
<keyword evidence="9" id="KW-1185">Reference proteome</keyword>
<evidence type="ECO:0000256" key="3">
    <source>
        <dbReference type="ARBA" id="ARBA00022927"/>
    </source>
</evidence>
<organism evidence="8 9">
    <name type="scientific">Sporormia fimetaria CBS 119925</name>
    <dbReference type="NCBI Taxonomy" id="1340428"/>
    <lineage>
        <taxon>Eukaryota</taxon>
        <taxon>Fungi</taxon>
        <taxon>Dikarya</taxon>
        <taxon>Ascomycota</taxon>
        <taxon>Pezizomycotina</taxon>
        <taxon>Dothideomycetes</taxon>
        <taxon>Pleosporomycetidae</taxon>
        <taxon>Pleosporales</taxon>
        <taxon>Sporormiaceae</taxon>
        <taxon>Sporormia</taxon>
    </lineage>
</organism>
<feature type="domain" description="Mon2/Sec7/BIG1-like HUS" evidence="5">
    <location>
        <begin position="142"/>
        <end position="296"/>
    </location>
</feature>
<accession>A0A6A6VF13</accession>
<dbReference type="Proteomes" id="UP000799440">
    <property type="component" value="Unassembled WGS sequence"/>
</dbReference>
<evidence type="ECO:0000259" key="6">
    <source>
        <dbReference type="Pfam" id="PF16206"/>
    </source>
</evidence>
<evidence type="ECO:0000313" key="9">
    <source>
        <dbReference type="Proteomes" id="UP000799440"/>
    </source>
</evidence>
<dbReference type="InterPro" id="IPR016024">
    <property type="entry name" value="ARM-type_fold"/>
</dbReference>
<dbReference type="Pfam" id="PF16206">
    <property type="entry name" value="Mon2_C"/>
    <property type="match status" value="1"/>
</dbReference>
<evidence type="ECO:0000256" key="2">
    <source>
        <dbReference type="ARBA" id="ARBA00022448"/>
    </source>
</evidence>
<protein>
    <recommendedName>
        <fullName evidence="10">Endosomal peripheral membrane protein-like protein</fullName>
    </recommendedName>
</protein>
<dbReference type="PANTHER" id="PTHR10663">
    <property type="entry name" value="GUANYL-NUCLEOTIDE EXCHANGE FACTOR"/>
    <property type="match status" value="1"/>
</dbReference>
<dbReference type="Gene3D" id="1.25.10.10">
    <property type="entry name" value="Leucine-rich Repeat Variant"/>
    <property type="match status" value="1"/>
</dbReference>